<proteinExistence type="predicted"/>
<dbReference type="InterPro" id="IPR008266">
    <property type="entry name" value="Tyr_kinase_AS"/>
</dbReference>
<accession>A0A3G1L3D3</accession>
<organism evidence="1 2">
    <name type="scientific">Synechococcus phage S-CBWM1</name>
    <dbReference type="NCBI Taxonomy" id="2053653"/>
    <lineage>
        <taxon>Viruses</taxon>
        <taxon>Duplodnaviria</taxon>
        <taxon>Heunggongvirae</taxon>
        <taxon>Uroviricota</taxon>
        <taxon>Caudoviricetes</taxon>
        <taxon>Aokuangvirus</taxon>
        <taxon>Aokuangvirus SCBWM1</taxon>
    </lineage>
</organism>
<reference evidence="1 2" key="1">
    <citation type="journal article" date="2018" name="Environ. Microbiol.">
        <title>Novel phage-host interactions and evolution as revealed by a cyanomyovirus isolated from an estuarine environment.</title>
        <authorList>
            <person name="Xu Y."/>
            <person name="Zhang R."/>
            <person name="Wang N."/>
            <person name="Cai L."/>
            <person name="Tong Y."/>
            <person name="Sun Q."/>
            <person name="Chen F."/>
            <person name="Jiao N."/>
        </authorList>
    </citation>
    <scope>NUCLEOTIDE SEQUENCE [LARGE SCALE GENOMIC DNA]</scope>
</reference>
<dbReference type="EMBL" id="MG450654">
    <property type="protein sequence ID" value="ATW62696.1"/>
    <property type="molecule type" value="Genomic_DNA"/>
</dbReference>
<dbReference type="PROSITE" id="PS00109">
    <property type="entry name" value="PROTEIN_KINASE_TYR"/>
    <property type="match status" value="1"/>
</dbReference>
<name>A0A3G1L3D3_9CAUD</name>
<evidence type="ECO:0000313" key="1">
    <source>
        <dbReference type="EMBL" id="ATW62696.1"/>
    </source>
</evidence>
<gene>
    <name evidence="1" type="ORF">SCBWM1_gp12</name>
</gene>
<dbReference type="Gene3D" id="3.90.1200.10">
    <property type="match status" value="1"/>
</dbReference>
<sequence>MKGSSGAVLQYKGGWIRKSCPDASQQLDWFRRVQEFPAVYLIRGVGVPAVRGISEDTYEIERVRGSLGTSSQSAEILDRLLSLSLSWRWVEATSSSSLDSYLERIEREHVRILGPGESPTVIQAMRVLERDCNPKLFPRSFCHGDLTLENILIDKEGKIFLIDPNAKEGLFQSYILDLGKILQSINSNYHREFNSCPGPDQTWMCRAFLENLWLLDLMRGALLAEISHLVRLRKYRPIEQRGKVDSLISRRTSEYLMIYRN</sequence>
<keyword evidence="2" id="KW-1185">Reference proteome</keyword>
<dbReference type="GO" id="GO:0004672">
    <property type="term" value="F:protein kinase activity"/>
    <property type="evidence" value="ECO:0007669"/>
    <property type="project" value="InterPro"/>
</dbReference>
<dbReference type="SUPFAM" id="SSF56112">
    <property type="entry name" value="Protein kinase-like (PK-like)"/>
    <property type="match status" value="1"/>
</dbReference>
<dbReference type="InterPro" id="IPR011009">
    <property type="entry name" value="Kinase-like_dom_sf"/>
</dbReference>
<protein>
    <submittedName>
        <fullName evidence="1">Uncharacterized protein</fullName>
    </submittedName>
</protein>
<dbReference type="Proteomes" id="UP000274731">
    <property type="component" value="Segment"/>
</dbReference>
<evidence type="ECO:0000313" key="2">
    <source>
        <dbReference type="Proteomes" id="UP000274731"/>
    </source>
</evidence>